<organism evidence="7 8">
    <name type="scientific">Paraburkholderia rhizosphaerae</name>
    <dbReference type="NCBI Taxonomy" id="480658"/>
    <lineage>
        <taxon>Bacteria</taxon>
        <taxon>Pseudomonadati</taxon>
        <taxon>Pseudomonadota</taxon>
        <taxon>Betaproteobacteria</taxon>
        <taxon>Burkholderiales</taxon>
        <taxon>Burkholderiaceae</taxon>
        <taxon>Paraburkholderia</taxon>
    </lineage>
</organism>
<dbReference type="Pfam" id="PF08085">
    <property type="entry name" value="Entericidin"/>
    <property type="match status" value="1"/>
</dbReference>
<dbReference type="Proteomes" id="UP000295509">
    <property type="component" value="Unassembled WGS sequence"/>
</dbReference>
<comment type="caution">
    <text evidence="7">The sequence shown here is derived from an EMBL/GenBank/DDBJ whole genome shotgun (WGS) entry which is preliminary data.</text>
</comment>
<evidence type="ECO:0000256" key="1">
    <source>
        <dbReference type="ARBA" id="ARBA00010296"/>
    </source>
</evidence>
<evidence type="ECO:0000256" key="5">
    <source>
        <dbReference type="ARBA" id="ARBA00023139"/>
    </source>
</evidence>
<dbReference type="GO" id="GO:0009636">
    <property type="term" value="P:response to toxic substance"/>
    <property type="evidence" value="ECO:0007669"/>
    <property type="project" value="InterPro"/>
</dbReference>
<keyword evidence="4" id="KW-0472">Membrane</keyword>
<accession>A0A4R8M014</accession>
<evidence type="ECO:0000256" key="4">
    <source>
        <dbReference type="ARBA" id="ARBA00023136"/>
    </source>
</evidence>
<keyword evidence="3" id="KW-0732">Signal</keyword>
<keyword evidence="8" id="KW-1185">Reference proteome</keyword>
<evidence type="ECO:0000313" key="7">
    <source>
        <dbReference type="EMBL" id="TDY53856.1"/>
    </source>
</evidence>
<dbReference type="AlphaFoldDB" id="A0A4R8M014"/>
<dbReference type="EMBL" id="SORE01000002">
    <property type="protein sequence ID" value="TDY53856.1"/>
    <property type="molecule type" value="Genomic_DNA"/>
</dbReference>
<sequence>MTKLPLNDTLLRRFALAAFAGLLLGLAGCNTVSGFGQDMSAAGHSISNAAAK</sequence>
<evidence type="ECO:0000256" key="6">
    <source>
        <dbReference type="ARBA" id="ARBA00023288"/>
    </source>
</evidence>
<dbReference type="GO" id="GO:0016020">
    <property type="term" value="C:membrane"/>
    <property type="evidence" value="ECO:0007669"/>
    <property type="project" value="InterPro"/>
</dbReference>
<proteinExistence type="inferred from homology"/>
<keyword evidence="5" id="KW-0564">Palmitate</keyword>
<reference evidence="7 8" key="1">
    <citation type="submission" date="2019-03" db="EMBL/GenBank/DDBJ databases">
        <title>Genomic Encyclopedia of Type Strains, Phase III (KMG-III): the genomes of soil and plant-associated and newly described type strains.</title>
        <authorList>
            <person name="Whitman W."/>
        </authorList>
    </citation>
    <scope>NUCLEOTIDE SEQUENCE [LARGE SCALE GENOMIC DNA]</scope>
    <source>
        <strain evidence="7 8">LMG 29544</strain>
    </source>
</reference>
<protein>
    <submittedName>
        <fullName evidence="7">Entericidin A</fullName>
    </submittedName>
</protein>
<keyword evidence="2" id="KW-1003">Cell membrane</keyword>
<dbReference type="InterPro" id="IPR012556">
    <property type="entry name" value="Entericidin"/>
</dbReference>
<dbReference type="PROSITE" id="PS51257">
    <property type="entry name" value="PROKAR_LIPOPROTEIN"/>
    <property type="match status" value="1"/>
</dbReference>
<evidence type="ECO:0000256" key="3">
    <source>
        <dbReference type="ARBA" id="ARBA00022729"/>
    </source>
</evidence>
<name>A0A4R8M014_9BURK</name>
<comment type="similarity">
    <text evidence="1">Belongs to the EcnA/EcnB lipoprotein family.</text>
</comment>
<keyword evidence="6" id="KW-0449">Lipoprotein</keyword>
<gene>
    <name evidence="7" type="ORF">BX592_1022</name>
</gene>
<dbReference type="RefSeq" id="WP_134190018.1">
    <property type="nucleotide sequence ID" value="NZ_JBHLUW010000035.1"/>
</dbReference>
<evidence type="ECO:0000313" key="8">
    <source>
        <dbReference type="Proteomes" id="UP000295509"/>
    </source>
</evidence>
<evidence type="ECO:0000256" key="2">
    <source>
        <dbReference type="ARBA" id="ARBA00022475"/>
    </source>
</evidence>